<evidence type="ECO:0000256" key="1">
    <source>
        <dbReference type="SAM" id="MobiDB-lite"/>
    </source>
</evidence>
<feature type="region of interest" description="Disordered" evidence="1">
    <location>
        <begin position="1"/>
        <end position="21"/>
    </location>
</feature>
<proteinExistence type="predicted"/>
<sequence>MKENRGDNRHSRVRVGGEEEEARQASWFAVSVRAREEDGVNKENGIRDMKFPPPNDCSRKAEENLKQQAQVRVISITRGQQS</sequence>
<accession>A0AAN9R894</accession>
<protein>
    <submittedName>
        <fullName evidence="2">Uncharacterized protein</fullName>
    </submittedName>
</protein>
<dbReference type="EMBL" id="JAYMYR010000006">
    <property type="protein sequence ID" value="KAK7357408.1"/>
    <property type="molecule type" value="Genomic_DNA"/>
</dbReference>
<comment type="caution">
    <text evidence="2">The sequence shown here is derived from an EMBL/GenBank/DDBJ whole genome shotgun (WGS) entry which is preliminary data.</text>
</comment>
<dbReference type="Proteomes" id="UP001374584">
    <property type="component" value="Unassembled WGS sequence"/>
</dbReference>
<keyword evidence="3" id="KW-1185">Reference proteome</keyword>
<name>A0AAN9R894_PHACN</name>
<evidence type="ECO:0000313" key="2">
    <source>
        <dbReference type="EMBL" id="KAK7357408.1"/>
    </source>
</evidence>
<reference evidence="2 3" key="1">
    <citation type="submission" date="2024-01" db="EMBL/GenBank/DDBJ databases">
        <title>The genomes of 5 underutilized Papilionoideae crops provide insights into root nodulation and disease resistanc.</title>
        <authorList>
            <person name="Jiang F."/>
        </authorList>
    </citation>
    <scope>NUCLEOTIDE SEQUENCE [LARGE SCALE GENOMIC DNA]</scope>
    <source>
        <strain evidence="2">JINMINGXINNONG_FW02</strain>
        <tissue evidence="2">Leaves</tissue>
    </source>
</reference>
<evidence type="ECO:0000313" key="3">
    <source>
        <dbReference type="Proteomes" id="UP001374584"/>
    </source>
</evidence>
<dbReference type="AlphaFoldDB" id="A0AAN9R894"/>
<organism evidence="2 3">
    <name type="scientific">Phaseolus coccineus</name>
    <name type="common">Scarlet runner bean</name>
    <name type="synonym">Phaseolus multiflorus</name>
    <dbReference type="NCBI Taxonomy" id="3886"/>
    <lineage>
        <taxon>Eukaryota</taxon>
        <taxon>Viridiplantae</taxon>
        <taxon>Streptophyta</taxon>
        <taxon>Embryophyta</taxon>
        <taxon>Tracheophyta</taxon>
        <taxon>Spermatophyta</taxon>
        <taxon>Magnoliopsida</taxon>
        <taxon>eudicotyledons</taxon>
        <taxon>Gunneridae</taxon>
        <taxon>Pentapetalae</taxon>
        <taxon>rosids</taxon>
        <taxon>fabids</taxon>
        <taxon>Fabales</taxon>
        <taxon>Fabaceae</taxon>
        <taxon>Papilionoideae</taxon>
        <taxon>50 kb inversion clade</taxon>
        <taxon>NPAAA clade</taxon>
        <taxon>indigoferoid/millettioid clade</taxon>
        <taxon>Phaseoleae</taxon>
        <taxon>Phaseolus</taxon>
    </lineage>
</organism>
<gene>
    <name evidence="2" type="ORF">VNO80_16693</name>
</gene>
<feature type="compositionally biased region" description="Basic and acidic residues" evidence="1">
    <location>
        <begin position="1"/>
        <end position="10"/>
    </location>
</feature>